<evidence type="ECO:0000313" key="4">
    <source>
        <dbReference type="Proteomes" id="UP000679992"/>
    </source>
</evidence>
<keyword evidence="2" id="KW-0732">Signal</keyword>
<accession>A0ABQ4MD90</accession>
<organism evidence="3 4">
    <name type="scientific">Paenibacillus vini</name>
    <dbReference type="NCBI Taxonomy" id="1476024"/>
    <lineage>
        <taxon>Bacteria</taxon>
        <taxon>Bacillati</taxon>
        <taxon>Bacillota</taxon>
        <taxon>Bacilli</taxon>
        <taxon>Bacillales</taxon>
        <taxon>Paenibacillaceae</taxon>
        <taxon>Paenibacillus</taxon>
    </lineage>
</organism>
<protein>
    <recommendedName>
        <fullName evidence="5">Lipoprotein</fullName>
    </recommendedName>
</protein>
<dbReference type="PROSITE" id="PS51257">
    <property type="entry name" value="PROKAR_LIPOPROTEIN"/>
    <property type="match status" value="1"/>
</dbReference>
<proteinExistence type="predicted"/>
<comment type="caution">
    <text evidence="3">The sequence shown here is derived from an EMBL/GenBank/DDBJ whole genome shotgun (WGS) entry which is preliminary data.</text>
</comment>
<dbReference type="RefSeq" id="WP_213655388.1">
    <property type="nucleotide sequence ID" value="NZ_BOSL01000009.1"/>
</dbReference>
<evidence type="ECO:0000256" key="2">
    <source>
        <dbReference type="SAM" id="SignalP"/>
    </source>
</evidence>
<keyword evidence="4" id="KW-1185">Reference proteome</keyword>
<sequence length="334" mass="36732">MTNLKKSKLIAALILSAALTLSACGDKSETKNNDTNTLQENTPSAPNDNSDKAGNNGAAGEESEAAQDQLVAEFDALLQQEGNKLPEAFEFIEKHVNSLTPERVSHLLLSVEDAQIAALGGLADRFYEGDTQERIGKIFEIGDSLDELIGKATDEKLKALFTETKNSGYQLDPTEGMFNPDPDYRVAAAYANKATGDVKDYLQLKAKESGERSLRDAALVIGWDELLTRALAAENFTKQYPDSKRIKEVKAMLINYTTTVFYGANNTPLFGYDNKQMEPDAQKAYESALKEAASGSSPLLDELKAFMDEAAKNKYKLTESLEQFRNELVPLNYE</sequence>
<gene>
    <name evidence="3" type="ORF">J42TS3_29880</name>
</gene>
<dbReference type="EMBL" id="BOSL01000009">
    <property type="protein sequence ID" value="GIP53953.1"/>
    <property type="molecule type" value="Genomic_DNA"/>
</dbReference>
<dbReference type="Proteomes" id="UP000679992">
    <property type="component" value="Unassembled WGS sequence"/>
</dbReference>
<evidence type="ECO:0008006" key="5">
    <source>
        <dbReference type="Google" id="ProtNLM"/>
    </source>
</evidence>
<name>A0ABQ4MD90_9BACL</name>
<evidence type="ECO:0000313" key="3">
    <source>
        <dbReference type="EMBL" id="GIP53953.1"/>
    </source>
</evidence>
<feature type="signal peptide" evidence="2">
    <location>
        <begin position="1"/>
        <end position="23"/>
    </location>
</feature>
<feature type="compositionally biased region" description="Polar residues" evidence="1">
    <location>
        <begin position="33"/>
        <end position="48"/>
    </location>
</feature>
<feature type="chain" id="PRO_5047325398" description="Lipoprotein" evidence="2">
    <location>
        <begin position="24"/>
        <end position="334"/>
    </location>
</feature>
<evidence type="ECO:0000256" key="1">
    <source>
        <dbReference type="SAM" id="MobiDB-lite"/>
    </source>
</evidence>
<reference evidence="3 4" key="1">
    <citation type="submission" date="2021-03" db="EMBL/GenBank/DDBJ databases">
        <title>Antimicrobial resistance genes in bacteria isolated from Japanese honey, and their potential for conferring macrolide and lincosamide resistance in the American foulbrood pathogen Paenibacillus larvae.</title>
        <authorList>
            <person name="Okamoto M."/>
            <person name="Kumagai M."/>
            <person name="Kanamori H."/>
            <person name="Takamatsu D."/>
        </authorList>
    </citation>
    <scope>NUCLEOTIDE SEQUENCE [LARGE SCALE GENOMIC DNA]</scope>
    <source>
        <strain evidence="3 4">J42TS3</strain>
    </source>
</reference>
<feature type="region of interest" description="Disordered" evidence="1">
    <location>
        <begin position="26"/>
        <end position="65"/>
    </location>
</feature>